<dbReference type="PANTHER" id="PTHR13246">
    <property type="entry name" value="ENDO BETA N-ACETYLGLUCOSAMINIDASE"/>
    <property type="match status" value="1"/>
</dbReference>
<gene>
    <name evidence="3" type="ORF">OC842_005836</name>
</gene>
<dbReference type="InterPro" id="IPR005201">
    <property type="entry name" value="TIM_ENGase"/>
</dbReference>
<sequence>MPYAPQLRGAFDALKLSWPSAPLRSAALSHEDRDQTSAVAAADFYDDLPSLDEWFRTCRHQQEDVLQVHSGGKLQHRDELCETADARKATVKDDAQKQSQRPRLLVCHDFQGGYNDRPDRRGYTFEYWSLADVFIYFSHRRISCPPAGWNAAGARHGVKMLGTVIFEWKEAMKELSLLLRGPHDLYSPLSSPLRFSPYYIPALIELALASNFSGYLINVELALNLGFSVSGFDWYPEWLRPTTAAEKAEMQRNARRLRAWVALLRTEGRRRFELAGRDPDEWTVLWYDSVTRDGLLQWQDAVTKENTPFLEVSDGIFTNYTWARPPRPQIEQPDMPGGPAPPAAVDTAAAAAAAQSALAALQRGDTVHPALQHSVAQLDQLRRRRAEAYIGIDVFGRNCWGGAQTWRSLDMIGSAAWWQWLDPAIQDAPSTRTRTRAAMSSKLAELGLSVALFAPGWTWEHAEPGTVIDSPPNAPKLIEDSVQSALPAGGSSEKERQVRRSFAEFAELDHRFWAGGSRPDDDDKLAMVLSSPEASEKDAFKNAVSAYFPARAPPALPRPSASAASTSSETVTAPGPHVLYHTTFARGSGTAWHVQGRKVGQWEETPSAPTELPTGASMTDEERAKKQKDAEEDAARARVLVGWTDAGVSLPKPDATYGTPVSIWIPPSPVIAARSASTSETEPSLSAAPQAEEKMGTDVQGVRTAPQPAQDGGCSIEATLVEDQVWSGCTSLRLRLSFSRSASEQAAALAVPLAWVPLPVSASNAEQGAEQKISELHLHATAVLRSAHPHPHLTLGLWLGDLEPGQEVMLRQSSGNDVGDGPQRQEVGDGWARFSSTFVLPTARAQRSVPFALSRPPRTDAGADAGRPQARLCLIVDFSESVEAGVRSGEGVSPYLEVLVGELALSLVSPRSTSFEDAPSSTPPTSTTVEAQLHVGRRGLDLAVLSWPDFVPSAHFYEVFARLEGQGTERDEVWLGTATRERARTDFVVPLRAVRSALDLKEGEKRVQLVVRPHGSVWGDVHATVCAE</sequence>
<dbReference type="GO" id="GO:0005829">
    <property type="term" value="C:cytosol"/>
    <property type="evidence" value="ECO:0007669"/>
    <property type="project" value="UniProtKB-SubCell"/>
</dbReference>
<comment type="caution">
    <text evidence="3">The sequence shown here is derived from an EMBL/GenBank/DDBJ whole genome shotgun (WGS) entry which is preliminary data.</text>
</comment>
<keyword evidence="4" id="KW-1185">Reference proteome</keyword>
<dbReference type="InterPro" id="IPR032979">
    <property type="entry name" value="ENGase"/>
</dbReference>
<name>A0AAN6G9D5_9BASI</name>
<feature type="compositionally biased region" description="Basic and acidic residues" evidence="1">
    <location>
        <begin position="620"/>
        <end position="632"/>
    </location>
</feature>
<dbReference type="GO" id="GO:0033925">
    <property type="term" value="F:mannosyl-glycoprotein endo-beta-N-acetylglucosaminidase activity"/>
    <property type="evidence" value="ECO:0007669"/>
    <property type="project" value="UniProtKB-EC"/>
</dbReference>
<feature type="region of interest" description="Disordered" evidence="1">
    <location>
        <begin position="591"/>
        <end position="632"/>
    </location>
</feature>
<organism evidence="3 4">
    <name type="scientific">Tilletia horrida</name>
    <dbReference type="NCBI Taxonomy" id="155126"/>
    <lineage>
        <taxon>Eukaryota</taxon>
        <taxon>Fungi</taxon>
        <taxon>Dikarya</taxon>
        <taxon>Basidiomycota</taxon>
        <taxon>Ustilaginomycotina</taxon>
        <taxon>Exobasidiomycetes</taxon>
        <taxon>Tilletiales</taxon>
        <taxon>Tilletiaceae</taxon>
        <taxon>Tilletia</taxon>
    </lineage>
</organism>
<feature type="domain" description="Cytosolic endo-beta-N-acetylglucosaminidase TIM barrel" evidence="2">
    <location>
        <begin position="115"/>
        <end position="592"/>
    </location>
</feature>
<dbReference type="Proteomes" id="UP001176521">
    <property type="component" value="Unassembled WGS sequence"/>
</dbReference>
<dbReference type="AlphaFoldDB" id="A0AAN6G9D5"/>
<evidence type="ECO:0000256" key="1">
    <source>
        <dbReference type="SAM" id="MobiDB-lite"/>
    </source>
</evidence>
<dbReference type="Gene3D" id="3.20.20.80">
    <property type="entry name" value="Glycosidases"/>
    <property type="match status" value="1"/>
</dbReference>
<evidence type="ECO:0000259" key="2">
    <source>
        <dbReference type="Pfam" id="PF03644"/>
    </source>
</evidence>
<reference evidence="3" key="1">
    <citation type="journal article" date="2023" name="PhytoFront">
        <title>Draft Genome Resources of Seven Strains of Tilletia horrida, Causal Agent of Kernel Smut of Rice.</title>
        <authorList>
            <person name="Khanal S."/>
            <person name="Antony Babu S."/>
            <person name="Zhou X.G."/>
        </authorList>
    </citation>
    <scope>NUCLEOTIDE SEQUENCE</scope>
    <source>
        <strain evidence="3">TX3</strain>
    </source>
</reference>
<feature type="compositionally biased region" description="Low complexity" evidence="1">
    <location>
        <begin position="558"/>
        <end position="568"/>
    </location>
</feature>
<dbReference type="EMBL" id="JAPDMQ010000451">
    <property type="protein sequence ID" value="KAK0524433.1"/>
    <property type="molecule type" value="Genomic_DNA"/>
</dbReference>
<feature type="compositionally biased region" description="Polar residues" evidence="1">
    <location>
        <begin position="675"/>
        <end position="684"/>
    </location>
</feature>
<evidence type="ECO:0000313" key="4">
    <source>
        <dbReference type="Proteomes" id="UP001176521"/>
    </source>
</evidence>
<proteinExistence type="predicted"/>
<feature type="region of interest" description="Disordered" evidence="1">
    <location>
        <begin position="553"/>
        <end position="574"/>
    </location>
</feature>
<evidence type="ECO:0000313" key="3">
    <source>
        <dbReference type="EMBL" id="KAK0524433.1"/>
    </source>
</evidence>
<protein>
    <recommendedName>
        <fullName evidence="2">Cytosolic endo-beta-N-acetylglucosaminidase TIM barrel domain-containing protein</fullName>
    </recommendedName>
</protein>
<feature type="region of interest" description="Disordered" evidence="1">
    <location>
        <begin position="675"/>
        <end position="695"/>
    </location>
</feature>
<dbReference type="PANTHER" id="PTHR13246:SF1">
    <property type="entry name" value="CYTOSOLIC ENDO-BETA-N-ACETYLGLUCOSAMINIDASE"/>
    <property type="match status" value="1"/>
</dbReference>
<dbReference type="Pfam" id="PF03644">
    <property type="entry name" value="Glyco_hydro_85"/>
    <property type="match status" value="1"/>
</dbReference>
<accession>A0AAN6G9D5</accession>